<dbReference type="GO" id="GO:0000976">
    <property type="term" value="F:transcription cis-regulatory region binding"/>
    <property type="evidence" value="ECO:0007669"/>
    <property type="project" value="TreeGrafter"/>
</dbReference>
<dbReference type="Gene3D" id="3.40.50.2300">
    <property type="match status" value="1"/>
</dbReference>
<dbReference type="GO" id="GO:0032993">
    <property type="term" value="C:protein-DNA complex"/>
    <property type="evidence" value="ECO:0007669"/>
    <property type="project" value="TreeGrafter"/>
</dbReference>
<proteinExistence type="predicted"/>
<evidence type="ECO:0000256" key="1">
    <source>
        <dbReference type="ARBA" id="ARBA00018672"/>
    </source>
</evidence>
<reference evidence="12" key="1">
    <citation type="submission" date="2020-10" db="EMBL/GenBank/DDBJ databases">
        <authorList>
            <person name="Gilroy R."/>
        </authorList>
    </citation>
    <scope>NUCLEOTIDE SEQUENCE</scope>
    <source>
        <strain evidence="12">ChiSjej3B21-11622</strain>
    </source>
</reference>
<name>A0A9D1D2Z7_9FIRM</name>
<dbReference type="InterPro" id="IPR011006">
    <property type="entry name" value="CheY-like_superfamily"/>
</dbReference>
<keyword evidence="3" id="KW-0902">Two-component regulatory system</keyword>
<dbReference type="SUPFAM" id="SSF52172">
    <property type="entry name" value="CheY-like"/>
    <property type="match status" value="1"/>
</dbReference>
<evidence type="ECO:0000259" key="11">
    <source>
        <dbReference type="PROSITE" id="PS51755"/>
    </source>
</evidence>
<evidence type="ECO:0000256" key="6">
    <source>
        <dbReference type="ARBA" id="ARBA00023163"/>
    </source>
</evidence>
<keyword evidence="4" id="KW-0805">Transcription regulation</keyword>
<feature type="modified residue" description="4-aspartylphosphate" evidence="8">
    <location>
        <position position="60"/>
    </location>
</feature>
<organism evidence="12 13">
    <name type="scientific">Candidatus Limivivens merdigallinarum</name>
    <dbReference type="NCBI Taxonomy" id="2840859"/>
    <lineage>
        <taxon>Bacteria</taxon>
        <taxon>Bacillati</taxon>
        <taxon>Bacillota</taxon>
        <taxon>Clostridia</taxon>
        <taxon>Lachnospirales</taxon>
        <taxon>Lachnospiraceae</taxon>
        <taxon>Lachnospiraceae incertae sedis</taxon>
        <taxon>Candidatus Limivivens</taxon>
    </lineage>
</organism>
<keyword evidence="5 9" id="KW-0238">DNA-binding</keyword>
<keyword evidence="2 8" id="KW-0597">Phosphoprotein</keyword>
<evidence type="ECO:0000256" key="8">
    <source>
        <dbReference type="PROSITE-ProRule" id="PRU00169"/>
    </source>
</evidence>
<evidence type="ECO:0000259" key="10">
    <source>
        <dbReference type="PROSITE" id="PS50110"/>
    </source>
</evidence>
<feature type="domain" description="Response regulatory" evidence="10">
    <location>
        <begin position="10"/>
        <end position="124"/>
    </location>
</feature>
<dbReference type="Proteomes" id="UP000886886">
    <property type="component" value="Unassembled WGS sequence"/>
</dbReference>
<dbReference type="Gene3D" id="1.10.10.10">
    <property type="entry name" value="Winged helix-like DNA-binding domain superfamily/Winged helix DNA-binding domain"/>
    <property type="match status" value="1"/>
</dbReference>
<keyword evidence="6" id="KW-0804">Transcription</keyword>
<dbReference type="AlphaFoldDB" id="A0A9D1D2Z7"/>
<dbReference type="Gene3D" id="6.10.250.690">
    <property type="match status" value="1"/>
</dbReference>
<dbReference type="EMBL" id="DVFT01000180">
    <property type="protein sequence ID" value="HIQ97309.1"/>
    <property type="molecule type" value="Genomic_DNA"/>
</dbReference>
<evidence type="ECO:0000256" key="9">
    <source>
        <dbReference type="PROSITE-ProRule" id="PRU01091"/>
    </source>
</evidence>
<comment type="caution">
    <text evidence="12">The sequence shown here is derived from an EMBL/GenBank/DDBJ whole genome shotgun (WGS) entry which is preliminary data.</text>
</comment>
<dbReference type="Pfam" id="PF00486">
    <property type="entry name" value="Trans_reg_C"/>
    <property type="match status" value="1"/>
</dbReference>
<dbReference type="GO" id="GO:0006355">
    <property type="term" value="P:regulation of DNA-templated transcription"/>
    <property type="evidence" value="ECO:0007669"/>
    <property type="project" value="InterPro"/>
</dbReference>
<dbReference type="SMART" id="SM00448">
    <property type="entry name" value="REC"/>
    <property type="match status" value="1"/>
</dbReference>
<feature type="domain" description="OmpR/PhoB-type" evidence="11">
    <location>
        <begin position="132"/>
        <end position="231"/>
    </location>
</feature>
<evidence type="ECO:0000313" key="12">
    <source>
        <dbReference type="EMBL" id="HIQ97309.1"/>
    </source>
</evidence>
<evidence type="ECO:0000256" key="7">
    <source>
        <dbReference type="ARBA" id="ARBA00024867"/>
    </source>
</evidence>
<dbReference type="PROSITE" id="PS51755">
    <property type="entry name" value="OMPR_PHOB"/>
    <property type="match status" value="1"/>
</dbReference>
<accession>A0A9D1D2Z7</accession>
<evidence type="ECO:0000256" key="3">
    <source>
        <dbReference type="ARBA" id="ARBA00023012"/>
    </source>
</evidence>
<sequence>MDDSFLYCKKLLLVDDEPDLLNMVSDILKDAGFQTVFTAASVKEAVSKAKHESPDLILLDVMLPDGDGFSLMEQLRTFTDVPVIFLTAKDEPADKLAGLGLGADDYIAKPFLPQELLLRVCAVLRRTYKEDAPLVALDGCIIDFSRAEVLKGEKRIPLTAKEHTLLETLARNEGRIVTVDALCEALWGDNPFGYQNSLNAHVRRVREKIETDPSKPVSLITVKGLGYKLIARK</sequence>
<dbReference type="PANTHER" id="PTHR48111">
    <property type="entry name" value="REGULATOR OF RPOS"/>
    <property type="match status" value="1"/>
</dbReference>
<dbReference type="PANTHER" id="PTHR48111:SF40">
    <property type="entry name" value="PHOSPHATE REGULON TRANSCRIPTIONAL REGULATORY PROTEIN PHOB"/>
    <property type="match status" value="1"/>
</dbReference>
<evidence type="ECO:0000256" key="4">
    <source>
        <dbReference type="ARBA" id="ARBA00023015"/>
    </source>
</evidence>
<evidence type="ECO:0000313" key="13">
    <source>
        <dbReference type="Proteomes" id="UP000886886"/>
    </source>
</evidence>
<evidence type="ECO:0000256" key="2">
    <source>
        <dbReference type="ARBA" id="ARBA00022553"/>
    </source>
</evidence>
<dbReference type="CDD" id="cd00383">
    <property type="entry name" value="trans_reg_C"/>
    <property type="match status" value="1"/>
</dbReference>
<protein>
    <recommendedName>
        <fullName evidence="1">Stage 0 sporulation protein A homolog</fullName>
    </recommendedName>
</protein>
<dbReference type="InterPro" id="IPR001789">
    <property type="entry name" value="Sig_transdc_resp-reg_receiver"/>
</dbReference>
<dbReference type="InterPro" id="IPR039420">
    <property type="entry name" value="WalR-like"/>
</dbReference>
<dbReference type="SMART" id="SM00862">
    <property type="entry name" value="Trans_reg_C"/>
    <property type="match status" value="1"/>
</dbReference>
<dbReference type="GO" id="GO:0005829">
    <property type="term" value="C:cytosol"/>
    <property type="evidence" value="ECO:0007669"/>
    <property type="project" value="TreeGrafter"/>
</dbReference>
<feature type="DNA-binding region" description="OmpR/PhoB-type" evidence="9">
    <location>
        <begin position="132"/>
        <end position="231"/>
    </location>
</feature>
<comment type="function">
    <text evidence="7">May play the central regulatory role in sporulation. It may be an element of the effector pathway responsible for the activation of sporulation genes in response to nutritional stress. Spo0A may act in concert with spo0H (a sigma factor) to control the expression of some genes that are critical to the sporulation process.</text>
</comment>
<dbReference type="InterPro" id="IPR036388">
    <property type="entry name" value="WH-like_DNA-bd_sf"/>
</dbReference>
<evidence type="ECO:0000256" key="5">
    <source>
        <dbReference type="ARBA" id="ARBA00023125"/>
    </source>
</evidence>
<gene>
    <name evidence="12" type="ORF">IAB26_12190</name>
</gene>
<dbReference type="Pfam" id="PF00072">
    <property type="entry name" value="Response_reg"/>
    <property type="match status" value="1"/>
</dbReference>
<reference evidence="12" key="2">
    <citation type="journal article" date="2021" name="PeerJ">
        <title>Extensive microbial diversity within the chicken gut microbiome revealed by metagenomics and culture.</title>
        <authorList>
            <person name="Gilroy R."/>
            <person name="Ravi A."/>
            <person name="Getino M."/>
            <person name="Pursley I."/>
            <person name="Horton D.L."/>
            <person name="Alikhan N.F."/>
            <person name="Baker D."/>
            <person name="Gharbi K."/>
            <person name="Hall N."/>
            <person name="Watson M."/>
            <person name="Adriaenssens E.M."/>
            <person name="Foster-Nyarko E."/>
            <person name="Jarju S."/>
            <person name="Secka A."/>
            <person name="Antonio M."/>
            <person name="Oren A."/>
            <person name="Chaudhuri R.R."/>
            <person name="La Ragione R."/>
            <person name="Hildebrand F."/>
            <person name="Pallen M.J."/>
        </authorList>
    </citation>
    <scope>NUCLEOTIDE SEQUENCE</scope>
    <source>
        <strain evidence="12">ChiSjej3B21-11622</strain>
    </source>
</reference>
<dbReference type="CDD" id="cd17574">
    <property type="entry name" value="REC_OmpR"/>
    <property type="match status" value="1"/>
</dbReference>
<dbReference type="PROSITE" id="PS50110">
    <property type="entry name" value="RESPONSE_REGULATORY"/>
    <property type="match status" value="1"/>
</dbReference>
<dbReference type="GO" id="GO:0000156">
    <property type="term" value="F:phosphorelay response regulator activity"/>
    <property type="evidence" value="ECO:0007669"/>
    <property type="project" value="TreeGrafter"/>
</dbReference>
<dbReference type="InterPro" id="IPR001867">
    <property type="entry name" value="OmpR/PhoB-type_DNA-bd"/>
</dbReference>